<evidence type="ECO:0000256" key="2">
    <source>
        <dbReference type="ARBA" id="ARBA00022448"/>
    </source>
</evidence>
<evidence type="ECO:0000259" key="5">
    <source>
        <dbReference type="PROSITE" id="PS50219"/>
    </source>
</evidence>
<dbReference type="InterPro" id="IPR032914">
    <property type="entry name" value="Vam6/VPS39/TRAP1"/>
</dbReference>
<dbReference type="GO" id="GO:0005737">
    <property type="term" value="C:cytoplasm"/>
    <property type="evidence" value="ECO:0007669"/>
    <property type="project" value="UniProtKB-SubCell"/>
</dbReference>
<dbReference type="GO" id="GO:0016020">
    <property type="term" value="C:membrane"/>
    <property type="evidence" value="ECO:0007669"/>
    <property type="project" value="TreeGrafter"/>
</dbReference>
<dbReference type="SUPFAM" id="SSF50978">
    <property type="entry name" value="WD40 repeat-like"/>
    <property type="match status" value="1"/>
</dbReference>
<dbReference type="PANTHER" id="PTHR12894">
    <property type="entry name" value="CNH DOMAIN CONTAINING"/>
    <property type="match status" value="1"/>
</dbReference>
<comment type="subcellular location">
    <subcellularLocation>
        <location evidence="1">Cytoplasm</location>
    </subcellularLocation>
</comment>
<dbReference type="Pfam" id="PF00780">
    <property type="entry name" value="CNH"/>
    <property type="match status" value="1"/>
</dbReference>
<dbReference type="GO" id="GO:0006914">
    <property type="term" value="P:autophagy"/>
    <property type="evidence" value="ECO:0007669"/>
    <property type="project" value="TreeGrafter"/>
</dbReference>
<name>A0A196SA00_BLAHN</name>
<sequence length="892" mass="100240">MEKNTVKATQLLSIPNATITAVASYRNSVFVSLYGGSLHVYTIKSESGTSTVSEPKIVEHFFDVKTAASDMIMDTMHELLLCQTTKGVYCVDINDLSKKTLLPGTEKCTCMALKVDCTRFCVGVRKKTLVFAISPNGSEFRYVSFIPSKETPRCMEWVESTLFVGCKIAYYLQDTESCSIIKTALTKCVKSNQYLMAVSLSARPEVLLCDSDNVLAMVDKQGVPTRAAEELISVTTQPTQLVALYPYLFVIVKNYLYVYNLTSLARIQRIPLEGRFRLAPNDSTACASFFLYSQRTVYTLALLSPDDQIALLLAQTPPQFDQAIAVAANHGLDDATLRRLHLHYGYYLFSQSLFDEAAQHFAQSQCPPQQVLAFLPELKIPSVPATVDPENPYPVPPVTASTRRRAYEAMLKYLQTQRAAVLAQEPARPSPGAVQTLTLVDTALVFLWISLQAAAALHDFLLAENWCDMAAVEERLVESIQGALTEKSRLVFTFSLLYLFEGKHQYKRAVEIVLFQMQQYQGASPERAQLLEILTHVLYGLDASDEALVFKCSEKIYQEMPALVIRCFIDEEGMIGHLNIYHVVQHLQRLTAGKPTVAERNQLVIQYLAVVTPHLAAFATEQAPDHNLCHMLAVLYIESLHDLMVRTPDAETEKQVASLRAALQALLQGKGSYLPEPLLEMIKPEELPEERCILLARMHRHDEALGLLLFQQRSLEAALRYCETVVRRDNDKDQQVLLHVPNDVSDANELKAKYFEASFQVLDRFHALLRPEEVLGEYPPDTPMEKLFPFVQQTTTSLTETLYNTRMKYNLIMSDYMDNQHVVAKTRQNGIKVDENSICAKCGKPLGTAAIVWVSDTELYHYNCCDIEGDSLLKKDKRTGLVQKIKLSEAKV</sequence>
<evidence type="ECO:0000256" key="1">
    <source>
        <dbReference type="ARBA" id="ARBA00004496"/>
    </source>
</evidence>
<dbReference type="Pfam" id="PF10366">
    <property type="entry name" value="Vps39_1"/>
    <property type="match status" value="1"/>
</dbReference>
<dbReference type="InterPro" id="IPR036322">
    <property type="entry name" value="WD40_repeat_dom_sf"/>
</dbReference>
<accession>A0A196SA00</accession>
<dbReference type="InterPro" id="IPR019452">
    <property type="entry name" value="VPS39/TGF_beta_rcpt-assoc_1"/>
</dbReference>
<evidence type="ECO:0000313" key="8">
    <source>
        <dbReference type="Proteomes" id="UP000078348"/>
    </source>
</evidence>
<proteinExistence type="predicted"/>
<dbReference type="STRING" id="478820.A0A196SA00"/>
<dbReference type="GO" id="GO:0034058">
    <property type="term" value="P:endosomal vesicle fusion"/>
    <property type="evidence" value="ECO:0007669"/>
    <property type="project" value="TreeGrafter"/>
</dbReference>
<organism evidence="7 8">
    <name type="scientific">Blastocystis sp. subtype 1 (strain ATCC 50177 / NandII)</name>
    <dbReference type="NCBI Taxonomy" id="478820"/>
    <lineage>
        <taxon>Eukaryota</taxon>
        <taxon>Sar</taxon>
        <taxon>Stramenopiles</taxon>
        <taxon>Bigyra</taxon>
        <taxon>Opalozoa</taxon>
        <taxon>Opalinata</taxon>
        <taxon>Blastocystidae</taxon>
        <taxon>Blastocystis</taxon>
    </lineage>
</organism>
<dbReference type="PROSITE" id="PS50219">
    <property type="entry name" value="CNH"/>
    <property type="match status" value="1"/>
</dbReference>
<dbReference type="Proteomes" id="UP000078348">
    <property type="component" value="Unassembled WGS sequence"/>
</dbReference>
<evidence type="ECO:0000256" key="3">
    <source>
        <dbReference type="ARBA" id="ARBA00022490"/>
    </source>
</evidence>
<evidence type="ECO:0000256" key="4">
    <source>
        <dbReference type="ARBA" id="ARBA00022927"/>
    </source>
</evidence>
<dbReference type="GO" id="GO:0015031">
    <property type="term" value="P:protein transport"/>
    <property type="evidence" value="ECO:0007669"/>
    <property type="project" value="UniProtKB-KW"/>
</dbReference>
<gene>
    <name evidence="7" type="ORF">AV274_5165</name>
    <name evidence="6" type="ORF">AV274_5575</name>
</gene>
<comment type="caution">
    <text evidence="7">The sequence shown here is derived from an EMBL/GenBank/DDBJ whole genome shotgun (WGS) entry which is preliminary data.</text>
</comment>
<dbReference type="EMBL" id="LXWW01000514">
    <property type="protein sequence ID" value="OAO12752.1"/>
    <property type="molecule type" value="Genomic_DNA"/>
</dbReference>
<feature type="domain" description="CNH" evidence="5">
    <location>
        <begin position="16"/>
        <end position="285"/>
    </location>
</feature>
<dbReference type="PANTHER" id="PTHR12894:SF27">
    <property type="entry name" value="TRANSFORMING GROWTH FACTOR-BETA RECEPTOR-ASSOCIATED PROTEIN 1"/>
    <property type="match status" value="1"/>
</dbReference>
<dbReference type="InterPro" id="IPR001180">
    <property type="entry name" value="CNH_dom"/>
</dbReference>
<evidence type="ECO:0000313" key="7">
    <source>
        <dbReference type="EMBL" id="OAO13161.1"/>
    </source>
</evidence>
<keyword evidence="2" id="KW-0813">Transport</keyword>
<evidence type="ECO:0000313" key="6">
    <source>
        <dbReference type="EMBL" id="OAO12752.1"/>
    </source>
</evidence>
<reference evidence="7 8" key="1">
    <citation type="submission" date="2016-05" db="EMBL/GenBank/DDBJ databases">
        <title>Nuclear genome of Blastocystis sp. subtype 1 NandII.</title>
        <authorList>
            <person name="Gentekaki E."/>
            <person name="Curtis B."/>
            <person name="Stairs C."/>
            <person name="Eme L."/>
            <person name="Herman E."/>
            <person name="Klimes V."/>
            <person name="Arias M.C."/>
            <person name="Elias M."/>
            <person name="Hilliou F."/>
            <person name="Klute M."/>
            <person name="Malik S.-B."/>
            <person name="Pightling A."/>
            <person name="Rachubinski R."/>
            <person name="Salas D."/>
            <person name="Schlacht A."/>
            <person name="Suga H."/>
            <person name="Archibald J."/>
            <person name="Ball S.G."/>
            <person name="Clark G."/>
            <person name="Dacks J."/>
            <person name="Van Der Giezen M."/>
            <person name="Tsaousis A."/>
            <person name="Roger A."/>
        </authorList>
    </citation>
    <scope>NUCLEOTIDE SEQUENCE [LARGE SCALE GENOMIC DNA]</scope>
    <source>
        <strain evidence="8">ATCC 50177 / NandII</strain>
        <strain evidence="7">NandII</strain>
    </source>
</reference>
<dbReference type="OrthoDB" id="5325112at2759"/>
<dbReference type="AlphaFoldDB" id="A0A196SA00"/>
<dbReference type="EMBL" id="LXWW01000454">
    <property type="protein sequence ID" value="OAO13161.1"/>
    <property type="molecule type" value="Genomic_DNA"/>
</dbReference>
<keyword evidence="8" id="KW-1185">Reference proteome</keyword>
<keyword evidence="4" id="KW-0653">Protein transport</keyword>
<protein>
    <submittedName>
        <fullName evidence="7">Vam6/Vps39-like protein</fullName>
    </submittedName>
</protein>
<keyword evidence="3" id="KW-0963">Cytoplasm</keyword>